<protein>
    <recommendedName>
        <fullName evidence="4">Cytochrome B6</fullName>
    </recommendedName>
</protein>
<gene>
    <name evidence="2" type="ORF">NIES46_43500</name>
</gene>
<dbReference type="EMBL" id="BIMW01000177">
    <property type="protein sequence ID" value="GCE96281.1"/>
    <property type="molecule type" value="Genomic_DNA"/>
</dbReference>
<comment type="caution">
    <text evidence="2">The sequence shown here is derived from an EMBL/GenBank/DDBJ whole genome shotgun (WGS) entry which is preliminary data.</text>
</comment>
<keyword evidence="1" id="KW-1133">Transmembrane helix</keyword>
<proteinExistence type="predicted"/>
<keyword evidence="3" id="KW-1185">Reference proteome</keyword>
<evidence type="ECO:0000313" key="3">
    <source>
        <dbReference type="Proteomes" id="UP000326169"/>
    </source>
</evidence>
<sequence length="33" mass="3453">MTIDGAIAYALLYVVAIGAAAGIMFTLRLVKLI</sequence>
<keyword evidence="1" id="KW-0812">Transmembrane</keyword>
<feature type="transmembrane region" description="Helical" evidence="1">
    <location>
        <begin position="6"/>
        <end position="30"/>
    </location>
</feature>
<evidence type="ECO:0008006" key="4">
    <source>
        <dbReference type="Google" id="ProtNLM"/>
    </source>
</evidence>
<accession>A0A5M3TDW6</accession>
<organism evidence="2 3">
    <name type="scientific">Limnospira platensis NIES-46</name>
    <dbReference type="NCBI Taxonomy" id="1236695"/>
    <lineage>
        <taxon>Bacteria</taxon>
        <taxon>Bacillati</taxon>
        <taxon>Cyanobacteriota</taxon>
        <taxon>Cyanophyceae</taxon>
        <taxon>Oscillatoriophycideae</taxon>
        <taxon>Oscillatoriales</taxon>
        <taxon>Sirenicapillariaceae</taxon>
        <taxon>Limnospira</taxon>
    </lineage>
</organism>
<dbReference type="Proteomes" id="UP000326169">
    <property type="component" value="Unassembled WGS sequence"/>
</dbReference>
<name>A0A5M3TDW6_LIMPL</name>
<reference evidence="2 3" key="1">
    <citation type="journal article" date="2019" name="J Genomics">
        <title>The Draft Genome of a Hydrogen-producing Cyanobacterium, Arthrospira platensis NIES-46.</title>
        <authorList>
            <person name="Suzuki S."/>
            <person name="Yamaguchi H."/>
            <person name="Kawachi M."/>
        </authorList>
    </citation>
    <scope>NUCLEOTIDE SEQUENCE [LARGE SCALE GENOMIC DNA]</scope>
    <source>
        <strain evidence="2 3">NIES-46</strain>
    </source>
</reference>
<evidence type="ECO:0000256" key="1">
    <source>
        <dbReference type="SAM" id="Phobius"/>
    </source>
</evidence>
<evidence type="ECO:0000313" key="2">
    <source>
        <dbReference type="EMBL" id="GCE96281.1"/>
    </source>
</evidence>
<keyword evidence="1" id="KW-0472">Membrane</keyword>